<dbReference type="Pfam" id="PF14330">
    <property type="entry name" value="DUF4387"/>
    <property type="match status" value="1"/>
</dbReference>
<evidence type="ECO:0000259" key="1">
    <source>
        <dbReference type="Pfam" id="PF14330"/>
    </source>
</evidence>
<proteinExistence type="predicted"/>
<dbReference type="VEuPathDB" id="FungiDB:Z518_02791"/>
<dbReference type="OrthoDB" id="4161653at2759"/>
<dbReference type="STRING" id="1442369.A0A0D2JFQ8"/>
<reference evidence="2 3" key="1">
    <citation type="submission" date="2015-01" db="EMBL/GenBank/DDBJ databases">
        <title>The Genome Sequence of Rhinocladiella mackenzie CBS 650.93.</title>
        <authorList>
            <consortium name="The Broad Institute Genomics Platform"/>
            <person name="Cuomo C."/>
            <person name="de Hoog S."/>
            <person name="Gorbushina A."/>
            <person name="Stielow B."/>
            <person name="Teixiera M."/>
            <person name="Abouelleil A."/>
            <person name="Chapman S.B."/>
            <person name="Priest M."/>
            <person name="Young S.K."/>
            <person name="Wortman J."/>
            <person name="Nusbaum C."/>
            <person name="Birren B."/>
        </authorList>
    </citation>
    <scope>NUCLEOTIDE SEQUENCE [LARGE SCALE GENOMIC DNA]</scope>
    <source>
        <strain evidence="2 3">CBS 650.93</strain>
    </source>
</reference>
<name>A0A0D2JFQ8_9EURO</name>
<dbReference type="AlphaFoldDB" id="A0A0D2JFQ8"/>
<organism evidence="2 3">
    <name type="scientific">Rhinocladiella mackenziei CBS 650.93</name>
    <dbReference type="NCBI Taxonomy" id="1442369"/>
    <lineage>
        <taxon>Eukaryota</taxon>
        <taxon>Fungi</taxon>
        <taxon>Dikarya</taxon>
        <taxon>Ascomycota</taxon>
        <taxon>Pezizomycotina</taxon>
        <taxon>Eurotiomycetes</taxon>
        <taxon>Chaetothyriomycetidae</taxon>
        <taxon>Chaetothyriales</taxon>
        <taxon>Herpotrichiellaceae</taxon>
        <taxon>Rhinocladiella</taxon>
    </lineage>
</organism>
<dbReference type="RefSeq" id="XP_013275271.1">
    <property type="nucleotide sequence ID" value="XM_013419817.1"/>
</dbReference>
<dbReference type="InterPro" id="IPR025496">
    <property type="entry name" value="DUF4387"/>
</dbReference>
<dbReference type="EMBL" id="KN847476">
    <property type="protein sequence ID" value="KIX08135.1"/>
    <property type="molecule type" value="Genomic_DNA"/>
</dbReference>
<sequence>MERRLRAKHALCIANSVRTSCLHNPYEGHDAASPRGSMKLCETGTEKLNFKEPILLQDIANTIRSKNSGPFELTFDILFGSQDAYNRVCKANLLTAETVKKLFQIDDKDILAQQFFERALGWKCTTVRPWAQEFFGAKDVLERSSMHR</sequence>
<dbReference type="Proteomes" id="UP000053617">
    <property type="component" value="Unassembled WGS sequence"/>
</dbReference>
<protein>
    <submittedName>
        <fullName evidence="2">Rhinocladiella mackenziei CBS 650.93 unplaced genomic scaffold supercont1.2, whole genome shotgun sequence</fullName>
    </submittedName>
</protein>
<gene>
    <name evidence="2" type="ORF">Z518_02791</name>
</gene>
<evidence type="ECO:0000313" key="2">
    <source>
        <dbReference type="EMBL" id="KIX08135.1"/>
    </source>
</evidence>
<dbReference type="GeneID" id="25290862"/>
<keyword evidence="3" id="KW-1185">Reference proteome</keyword>
<dbReference type="HOGENOM" id="CLU_1759820_0_0_1"/>
<evidence type="ECO:0000313" key="3">
    <source>
        <dbReference type="Proteomes" id="UP000053617"/>
    </source>
</evidence>
<feature type="domain" description="DUF4387" evidence="1">
    <location>
        <begin position="56"/>
        <end position="141"/>
    </location>
</feature>
<accession>A0A0D2JFQ8</accession>